<dbReference type="CDD" id="cd03431">
    <property type="entry name" value="NUDIX_DNA_Glycosylase_C-MutY"/>
    <property type="match status" value="1"/>
</dbReference>
<proteinExistence type="inferred from homology"/>
<keyword evidence="10" id="KW-0408">Iron</keyword>
<evidence type="ECO:0000256" key="14">
    <source>
        <dbReference type="SAM" id="MobiDB-lite"/>
    </source>
</evidence>
<dbReference type="GO" id="GO:0006298">
    <property type="term" value="P:mismatch repair"/>
    <property type="evidence" value="ECO:0007669"/>
    <property type="project" value="TreeGrafter"/>
</dbReference>
<dbReference type="CDD" id="cd00056">
    <property type="entry name" value="ENDO3c"/>
    <property type="match status" value="1"/>
</dbReference>
<evidence type="ECO:0000256" key="4">
    <source>
        <dbReference type="ARBA" id="ARBA00012045"/>
    </source>
</evidence>
<keyword evidence="6" id="KW-0004">4Fe-4S</keyword>
<evidence type="ECO:0000256" key="6">
    <source>
        <dbReference type="ARBA" id="ARBA00022485"/>
    </source>
</evidence>
<dbReference type="GO" id="GO:0046872">
    <property type="term" value="F:metal ion binding"/>
    <property type="evidence" value="ECO:0007669"/>
    <property type="project" value="UniProtKB-KW"/>
</dbReference>
<feature type="region of interest" description="Disordered" evidence="14">
    <location>
        <begin position="68"/>
        <end position="108"/>
    </location>
</feature>
<dbReference type="GO" id="GO:0051539">
    <property type="term" value="F:4 iron, 4 sulfur cluster binding"/>
    <property type="evidence" value="ECO:0007669"/>
    <property type="project" value="UniProtKB-KW"/>
</dbReference>
<evidence type="ECO:0000256" key="9">
    <source>
        <dbReference type="ARBA" id="ARBA00022801"/>
    </source>
</evidence>
<evidence type="ECO:0000256" key="13">
    <source>
        <dbReference type="ARBA" id="ARBA00023295"/>
    </source>
</evidence>
<dbReference type="Pfam" id="PF05907">
    <property type="entry name" value="CXXC_Zn-b_euk"/>
    <property type="match status" value="1"/>
</dbReference>
<dbReference type="OrthoDB" id="10248838at2759"/>
<dbReference type="FunFam" id="1.10.1670.10:FF:000002">
    <property type="entry name" value="Adenine DNA glycosylase"/>
    <property type="match status" value="1"/>
</dbReference>
<dbReference type="EMBL" id="JAAAID010001026">
    <property type="protein sequence ID" value="KAG0012166.1"/>
    <property type="molecule type" value="Genomic_DNA"/>
</dbReference>
<evidence type="ECO:0000256" key="2">
    <source>
        <dbReference type="ARBA" id="ARBA00001966"/>
    </source>
</evidence>
<feature type="region of interest" description="Disordered" evidence="14">
    <location>
        <begin position="486"/>
        <end position="526"/>
    </location>
</feature>
<evidence type="ECO:0000259" key="15">
    <source>
        <dbReference type="SMART" id="SM00478"/>
    </source>
</evidence>
<dbReference type="SUPFAM" id="SSF48150">
    <property type="entry name" value="DNA-glycosylase"/>
    <property type="match status" value="1"/>
</dbReference>
<sequence length="844" mass="92989">MGSLESAQGEIGGGRPSRKAAAKAALAIKSEAQDNLTDIPIPLGENYSKKKPVSTGDSDYNAFAEIMSNRSRANTEATTKAPKPSRSKNSTSSSTTTTSSATVDTDNSTTSFIVPDLEDLVTDAAKVRVSKRHSQSYHHFTTEKSRQRVHNDLLAWFDIHHRKLPWRRDFHGPKLPGDESPGQRAYEVWVSEIMCQQTQIATVIPYFNTWMAKWPTIADLAAADLEEVNKVWTGLGYYSRASRLHSGAQKVLKDFNGVLPSDPAVLEKEVPGIGRYTAGAIASHAYNVPAELVDGNVIRVLSRLRAIGGDVKSPKVIDLHWQIAKELVHQERPGCFNQGLMELGAMVCTPQNPKCDECPLQTSCRAYAETLDLKQSRQETIGVSQKRSIKEGDDKDSSDVCTLCLPETEAEGKDLGLVTQYPRKAAKKAPRDEECAVSIFERRRKSSDSKVPISEFLLVKRPDKGLLAGMWEFPTVEQNQLQEINHTSSGAGGAGGRNSNISKTQKSTSSSSSPSPSTYKQRSEASRRYLEETLQLDWIKDCKNIQRRDLGSVQHLFSHIRKVYHVEWVLVKDIVDDSSARKEEGKKDGKKKSAGGSPETEWLTAEELATAAIPTGINKTFQLLQKYKAGAGKNDSDGDGNDNDRAGSSSGGKRRKTEDVDGVMKGKIKKVKKEDGLSDISKFFKPILALQIKAELENITELIPADADHTWHFKVQCTKCREIDSNFITMNAIEKAEMGSGRGEANLVMKCKFCKCESSADFASKPVAYDIENSDKYATIATIECRGLELVGFEPRSGWKAKGAESGTVFEDIDLTDGDWADYDEKSELPVGISSIESKFIKVK</sequence>
<keyword evidence="8" id="KW-0227">DNA damage</keyword>
<feature type="domain" description="HhH-GPD" evidence="15">
    <location>
        <begin position="194"/>
        <end position="346"/>
    </location>
</feature>
<evidence type="ECO:0000256" key="11">
    <source>
        <dbReference type="ARBA" id="ARBA00023014"/>
    </source>
</evidence>
<dbReference type="PANTHER" id="PTHR42944:SF1">
    <property type="entry name" value="ADENINE DNA GLYCOSYLASE"/>
    <property type="match status" value="1"/>
</dbReference>
<dbReference type="AlphaFoldDB" id="A0A9P6MSL9"/>
<feature type="region of interest" description="Disordered" evidence="14">
    <location>
        <begin position="631"/>
        <end position="661"/>
    </location>
</feature>
<accession>A0A9P6MSL9</accession>
<comment type="catalytic activity">
    <reaction evidence="1">
        <text>Hydrolyzes free adenine bases from 7,8-dihydro-8-oxoguanine:adenine mismatched double-stranded DNA, leaving an apurinic site.</text>
        <dbReference type="EC" id="3.2.2.31"/>
    </reaction>
</comment>
<evidence type="ECO:0000256" key="10">
    <source>
        <dbReference type="ARBA" id="ARBA00023004"/>
    </source>
</evidence>
<dbReference type="GO" id="GO:0000701">
    <property type="term" value="F:purine-specific mismatch base pair DNA N-glycosylase activity"/>
    <property type="evidence" value="ECO:0007669"/>
    <property type="project" value="UniProtKB-EC"/>
</dbReference>
<evidence type="ECO:0000313" key="17">
    <source>
        <dbReference type="Proteomes" id="UP000703661"/>
    </source>
</evidence>
<organism evidence="16 17">
    <name type="scientific">Entomortierella chlamydospora</name>
    <dbReference type="NCBI Taxonomy" id="101097"/>
    <lineage>
        <taxon>Eukaryota</taxon>
        <taxon>Fungi</taxon>
        <taxon>Fungi incertae sedis</taxon>
        <taxon>Mucoromycota</taxon>
        <taxon>Mortierellomycotina</taxon>
        <taxon>Mortierellomycetes</taxon>
        <taxon>Mortierellales</taxon>
        <taxon>Mortierellaceae</taxon>
        <taxon>Entomortierella</taxon>
    </lineage>
</organism>
<feature type="region of interest" description="Disordered" evidence="14">
    <location>
        <begin position="1"/>
        <end position="56"/>
    </location>
</feature>
<dbReference type="InterPro" id="IPR029119">
    <property type="entry name" value="MutY_C"/>
</dbReference>
<comment type="cofactor">
    <cofactor evidence="2">
        <name>[4Fe-4S] cluster</name>
        <dbReference type="ChEBI" id="CHEBI:49883"/>
    </cofactor>
</comment>
<evidence type="ECO:0000256" key="3">
    <source>
        <dbReference type="ARBA" id="ARBA00008343"/>
    </source>
</evidence>
<gene>
    <name evidence="16" type="ORF">BGZ80_000154</name>
</gene>
<evidence type="ECO:0000256" key="8">
    <source>
        <dbReference type="ARBA" id="ARBA00022763"/>
    </source>
</evidence>
<dbReference type="Pfam" id="PF10576">
    <property type="entry name" value="EndIII_4Fe-2S"/>
    <property type="match status" value="1"/>
</dbReference>
<dbReference type="PROSITE" id="PS00764">
    <property type="entry name" value="ENDONUCLEASE_III_1"/>
    <property type="match status" value="1"/>
</dbReference>
<dbReference type="GO" id="GO:0006285">
    <property type="term" value="P:base-excision repair, AP site formation"/>
    <property type="evidence" value="ECO:0007669"/>
    <property type="project" value="UniProtKB-ARBA"/>
</dbReference>
<dbReference type="InterPro" id="IPR008584">
    <property type="entry name" value="CXXC_Zn-binding_euk"/>
</dbReference>
<keyword evidence="12" id="KW-0234">DNA repair</keyword>
<dbReference type="SMART" id="SM00525">
    <property type="entry name" value="FES"/>
    <property type="match status" value="1"/>
</dbReference>
<dbReference type="SUPFAM" id="SSF141678">
    <property type="entry name" value="MAL13P1.257-like"/>
    <property type="match status" value="1"/>
</dbReference>
<feature type="compositionally biased region" description="Polar residues" evidence="14">
    <location>
        <begin position="497"/>
        <end position="506"/>
    </location>
</feature>
<dbReference type="GO" id="GO:0005634">
    <property type="term" value="C:nucleus"/>
    <property type="evidence" value="ECO:0007669"/>
    <property type="project" value="TreeGrafter"/>
</dbReference>
<protein>
    <recommendedName>
        <fullName evidence="5">Adenine DNA glycosylase</fullName>
        <ecNumber evidence="4">3.2.2.31</ecNumber>
    </recommendedName>
</protein>
<reference evidence="16" key="1">
    <citation type="journal article" date="2020" name="Fungal Divers.">
        <title>Resolving the Mortierellaceae phylogeny through synthesis of multi-gene phylogenetics and phylogenomics.</title>
        <authorList>
            <person name="Vandepol N."/>
            <person name="Liber J."/>
            <person name="Desiro A."/>
            <person name="Na H."/>
            <person name="Kennedy M."/>
            <person name="Barry K."/>
            <person name="Grigoriev I.V."/>
            <person name="Miller A.N."/>
            <person name="O'Donnell K."/>
            <person name="Stajich J.E."/>
            <person name="Bonito G."/>
        </authorList>
    </citation>
    <scope>NUCLEOTIDE SEQUENCE</scope>
    <source>
        <strain evidence="16">NRRL 2769</strain>
    </source>
</reference>
<feature type="compositionally biased region" description="Polar residues" evidence="14">
    <location>
        <begin position="68"/>
        <end position="78"/>
    </location>
</feature>
<dbReference type="InterPro" id="IPR003651">
    <property type="entry name" value="Endonuclease3_FeS-loop_motif"/>
</dbReference>
<dbReference type="Pfam" id="PF00730">
    <property type="entry name" value="HhH-GPD"/>
    <property type="match status" value="1"/>
</dbReference>
<dbReference type="GO" id="GO:0032357">
    <property type="term" value="F:oxidized purine DNA binding"/>
    <property type="evidence" value="ECO:0007669"/>
    <property type="project" value="TreeGrafter"/>
</dbReference>
<feature type="region of interest" description="Disordered" evidence="14">
    <location>
        <begin position="579"/>
        <end position="601"/>
    </location>
</feature>
<dbReference type="InterPro" id="IPR015797">
    <property type="entry name" value="NUDIX_hydrolase-like_dom_sf"/>
</dbReference>
<feature type="compositionally biased region" description="Low complexity" evidence="14">
    <location>
        <begin position="87"/>
        <end position="108"/>
    </location>
</feature>
<dbReference type="GO" id="GO:0035485">
    <property type="term" value="F:adenine/guanine mispair binding"/>
    <property type="evidence" value="ECO:0007669"/>
    <property type="project" value="TreeGrafter"/>
</dbReference>
<dbReference type="InterPro" id="IPR004035">
    <property type="entry name" value="Endouclease-III_FeS-bd_BS"/>
</dbReference>
<keyword evidence="13" id="KW-0326">Glycosidase</keyword>
<evidence type="ECO:0000256" key="12">
    <source>
        <dbReference type="ARBA" id="ARBA00023204"/>
    </source>
</evidence>
<dbReference type="Gene3D" id="1.10.340.30">
    <property type="entry name" value="Hypothetical protein, domain 2"/>
    <property type="match status" value="1"/>
</dbReference>
<feature type="compositionally biased region" description="Low complexity" evidence="14">
    <location>
        <begin position="507"/>
        <end position="518"/>
    </location>
</feature>
<comment type="caution">
    <text evidence="16">The sequence shown here is derived from an EMBL/GenBank/DDBJ whole genome shotgun (WGS) entry which is preliminary data.</text>
</comment>
<name>A0A9P6MSL9_9FUNG</name>
<comment type="similarity">
    <text evidence="3">Belongs to the Nth/MutY family.</text>
</comment>
<dbReference type="InterPro" id="IPR003265">
    <property type="entry name" value="HhH-GPD_domain"/>
</dbReference>
<keyword evidence="9" id="KW-0378">Hydrolase</keyword>
<dbReference type="Proteomes" id="UP000703661">
    <property type="component" value="Unassembled WGS sequence"/>
</dbReference>
<evidence type="ECO:0000256" key="1">
    <source>
        <dbReference type="ARBA" id="ARBA00000843"/>
    </source>
</evidence>
<dbReference type="GO" id="GO:0034039">
    <property type="term" value="F:8-oxo-7,8-dihydroguanine DNA N-glycosylase activity"/>
    <property type="evidence" value="ECO:0007669"/>
    <property type="project" value="TreeGrafter"/>
</dbReference>
<dbReference type="FunFam" id="1.10.340.30:FF:000002">
    <property type="entry name" value="Adenine DNA glycosylase"/>
    <property type="match status" value="1"/>
</dbReference>
<dbReference type="Gene3D" id="3.90.79.10">
    <property type="entry name" value="Nucleoside Triphosphate Pyrophosphohydrolase"/>
    <property type="match status" value="1"/>
</dbReference>
<dbReference type="EC" id="3.2.2.31" evidence="4"/>
<keyword evidence="17" id="KW-1185">Reference proteome</keyword>
<dbReference type="InterPro" id="IPR011257">
    <property type="entry name" value="DNA_glycosylase"/>
</dbReference>
<dbReference type="PANTHER" id="PTHR42944">
    <property type="entry name" value="ADENINE DNA GLYCOSYLASE"/>
    <property type="match status" value="1"/>
</dbReference>
<dbReference type="InterPro" id="IPR023170">
    <property type="entry name" value="HhH_base_excis_C"/>
</dbReference>
<dbReference type="InterPro" id="IPR044298">
    <property type="entry name" value="MIG/MutY"/>
</dbReference>
<dbReference type="SUPFAM" id="SSF55811">
    <property type="entry name" value="Nudix"/>
    <property type="match status" value="1"/>
</dbReference>
<dbReference type="SMART" id="SM00478">
    <property type="entry name" value="ENDO3c"/>
    <property type="match status" value="1"/>
</dbReference>
<keyword evidence="11" id="KW-0411">Iron-sulfur</keyword>
<evidence type="ECO:0000256" key="7">
    <source>
        <dbReference type="ARBA" id="ARBA00022723"/>
    </source>
</evidence>
<evidence type="ECO:0000256" key="5">
    <source>
        <dbReference type="ARBA" id="ARBA00022023"/>
    </source>
</evidence>
<dbReference type="Gene3D" id="1.10.1670.10">
    <property type="entry name" value="Helix-hairpin-Helix base-excision DNA repair enzymes (C-terminal)"/>
    <property type="match status" value="1"/>
</dbReference>
<evidence type="ECO:0000313" key="16">
    <source>
        <dbReference type="EMBL" id="KAG0012166.1"/>
    </source>
</evidence>
<keyword evidence="7" id="KW-0479">Metal-binding</keyword>